<evidence type="ECO:0000256" key="6">
    <source>
        <dbReference type="ARBA" id="ARBA00022840"/>
    </source>
</evidence>
<keyword evidence="5" id="KW-0547">Nucleotide-binding</keyword>
<evidence type="ECO:0000256" key="4">
    <source>
        <dbReference type="ARBA" id="ARBA00022519"/>
    </source>
</evidence>
<keyword evidence="10" id="KW-0378">Hydrolase</keyword>
<feature type="domain" description="ABC transporter" evidence="9">
    <location>
        <begin position="36"/>
        <end position="257"/>
    </location>
</feature>
<gene>
    <name evidence="10" type="primary">ssuB_1</name>
    <name evidence="10" type="ORF">LMG31506_00301</name>
</gene>
<dbReference type="PROSITE" id="PS00211">
    <property type="entry name" value="ABC_TRANSPORTER_1"/>
    <property type="match status" value="1"/>
</dbReference>
<keyword evidence="7" id="KW-1278">Translocase</keyword>
<dbReference type="SMART" id="SM00382">
    <property type="entry name" value="AAA"/>
    <property type="match status" value="1"/>
</dbReference>
<evidence type="ECO:0000256" key="8">
    <source>
        <dbReference type="ARBA" id="ARBA00023136"/>
    </source>
</evidence>
<dbReference type="InterPro" id="IPR017871">
    <property type="entry name" value="ABC_transporter-like_CS"/>
</dbReference>
<evidence type="ECO:0000256" key="7">
    <source>
        <dbReference type="ARBA" id="ARBA00022967"/>
    </source>
</evidence>
<evidence type="ECO:0000256" key="1">
    <source>
        <dbReference type="ARBA" id="ARBA00005417"/>
    </source>
</evidence>
<evidence type="ECO:0000313" key="10">
    <source>
        <dbReference type="EMBL" id="CAG2127046.1"/>
    </source>
</evidence>
<dbReference type="GO" id="GO:0005524">
    <property type="term" value="F:ATP binding"/>
    <property type="evidence" value="ECO:0007669"/>
    <property type="project" value="UniProtKB-KW"/>
</dbReference>
<dbReference type="Pfam" id="PF00005">
    <property type="entry name" value="ABC_tran"/>
    <property type="match status" value="1"/>
</dbReference>
<name>A0A916N1H0_9BURK</name>
<dbReference type="Gene3D" id="3.40.50.300">
    <property type="entry name" value="P-loop containing nucleotide triphosphate hydrolases"/>
    <property type="match status" value="1"/>
</dbReference>
<accession>A0A916N1H0</accession>
<keyword evidence="2" id="KW-0813">Transport</keyword>
<organism evidence="10 11">
    <name type="scientific">Cupriavidus yeoncheonensis</name>
    <dbReference type="NCBI Taxonomy" id="1462994"/>
    <lineage>
        <taxon>Bacteria</taxon>
        <taxon>Pseudomonadati</taxon>
        <taxon>Pseudomonadota</taxon>
        <taxon>Betaproteobacteria</taxon>
        <taxon>Burkholderiales</taxon>
        <taxon>Burkholderiaceae</taxon>
        <taxon>Cupriavidus</taxon>
    </lineage>
</organism>
<dbReference type="PROSITE" id="PS50893">
    <property type="entry name" value="ABC_TRANSPORTER_2"/>
    <property type="match status" value="1"/>
</dbReference>
<dbReference type="InterPro" id="IPR003439">
    <property type="entry name" value="ABC_transporter-like_ATP-bd"/>
</dbReference>
<keyword evidence="11" id="KW-1185">Reference proteome</keyword>
<keyword evidence="8" id="KW-0472">Membrane</keyword>
<keyword evidence="6 10" id="KW-0067">ATP-binding</keyword>
<dbReference type="GO" id="GO:0016887">
    <property type="term" value="F:ATP hydrolysis activity"/>
    <property type="evidence" value="ECO:0007669"/>
    <property type="project" value="InterPro"/>
</dbReference>
<evidence type="ECO:0000259" key="9">
    <source>
        <dbReference type="PROSITE" id="PS50893"/>
    </source>
</evidence>
<dbReference type="Proteomes" id="UP000672934">
    <property type="component" value="Unassembled WGS sequence"/>
</dbReference>
<evidence type="ECO:0000313" key="11">
    <source>
        <dbReference type="Proteomes" id="UP000672934"/>
    </source>
</evidence>
<comment type="similarity">
    <text evidence="1">Belongs to the ABC transporter superfamily.</text>
</comment>
<dbReference type="InterPro" id="IPR003593">
    <property type="entry name" value="AAA+_ATPase"/>
</dbReference>
<evidence type="ECO:0000256" key="2">
    <source>
        <dbReference type="ARBA" id="ARBA00022448"/>
    </source>
</evidence>
<dbReference type="EC" id="3.6.3.-" evidence="10"/>
<sequence length="299" mass="32628">MQSNPVEQAALAYADAHLKQARAPRQPDAPAGGVALHVQQVIKRYDGREVLHRIELSAAQGEFVAIVGRSGCGKSTLLRLVAGLEASDEGAITLDAQPARTLQQDIRVMFQDSRLLPWKRVLENVALGLPRERREEAAAVLAQVGLADRAHAWPARLSGGQRQRVALARALVHHPRLLLLDEPLGALDALTRIEMQGLIESLWGRLGFTALLVTHDVSEAVALADRIVLIEDGRVAMDEPVALARPRQHGSPAFAQLEERVLRRVMQHTPPAGSAPQTELEPTADWSLVRTVESVRFAV</sequence>
<protein>
    <submittedName>
        <fullName evidence="10">Aliphatic sulfonates import ATP-binding protein SsuB</fullName>
        <ecNumber evidence="10">3.6.3.-</ecNumber>
    </submittedName>
</protein>
<dbReference type="EMBL" id="CAJPUY010000001">
    <property type="protein sequence ID" value="CAG2127046.1"/>
    <property type="molecule type" value="Genomic_DNA"/>
</dbReference>
<dbReference type="AlphaFoldDB" id="A0A916N1H0"/>
<dbReference type="InterPro" id="IPR027417">
    <property type="entry name" value="P-loop_NTPase"/>
</dbReference>
<evidence type="ECO:0000256" key="3">
    <source>
        <dbReference type="ARBA" id="ARBA00022475"/>
    </source>
</evidence>
<dbReference type="CDD" id="cd03293">
    <property type="entry name" value="ABC_NrtD_SsuB_transporters"/>
    <property type="match status" value="1"/>
</dbReference>
<reference evidence="10" key="1">
    <citation type="submission" date="2021-03" db="EMBL/GenBank/DDBJ databases">
        <authorList>
            <person name="Peeters C."/>
        </authorList>
    </citation>
    <scope>NUCLEOTIDE SEQUENCE</scope>
    <source>
        <strain evidence="10">LMG 31506</strain>
    </source>
</reference>
<keyword evidence="3" id="KW-1003">Cell membrane</keyword>
<keyword evidence="4" id="KW-0997">Cell inner membrane</keyword>
<proteinExistence type="inferred from homology"/>
<comment type="caution">
    <text evidence="10">The sequence shown here is derived from an EMBL/GenBank/DDBJ whole genome shotgun (WGS) entry which is preliminary data.</text>
</comment>
<evidence type="ECO:0000256" key="5">
    <source>
        <dbReference type="ARBA" id="ARBA00022741"/>
    </source>
</evidence>
<dbReference type="PANTHER" id="PTHR42788">
    <property type="entry name" value="TAURINE IMPORT ATP-BINDING PROTEIN-RELATED"/>
    <property type="match status" value="1"/>
</dbReference>
<dbReference type="SUPFAM" id="SSF52540">
    <property type="entry name" value="P-loop containing nucleoside triphosphate hydrolases"/>
    <property type="match status" value="1"/>
</dbReference>
<dbReference type="InterPro" id="IPR050166">
    <property type="entry name" value="ABC_transporter_ATP-bind"/>
</dbReference>
<dbReference type="RefSeq" id="WP_211945314.1">
    <property type="nucleotide sequence ID" value="NZ_CAJPUY010000001.1"/>
</dbReference>
<dbReference type="PANTHER" id="PTHR42788:SF17">
    <property type="entry name" value="ALIPHATIC SULFONATES IMPORT ATP-BINDING PROTEIN SSUB"/>
    <property type="match status" value="1"/>
</dbReference>